<dbReference type="STRING" id="1331007.AALB_1730"/>
<dbReference type="InterPro" id="IPR018090">
    <property type="entry name" value="Pyrmidine_PPas_bac/euk"/>
</dbReference>
<dbReference type="InterPro" id="IPR036320">
    <property type="entry name" value="Glycosyl_Trfase_fam3_N_dom_sf"/>
</dbReference>
<evidence type="ECO:0000256" key="5">
    <source>
        <dbReference type="ARBA" id="ARBA00022679"/>
    </source>
</evidence>
<comment type="caution">
    <text evidence="9">The sequence shown here is derived from an EMBL/GenBank/DDBJ whole genome shotgun (WGS) entry which is preliminary data.</text>
</comment>
<dbReference type="SUPFAM" id="SSF52418">
    <property type="entry name" value="Nucleoside phosphorylase/phosphoribosyltransferase catalytic domain"/>
    <property type="match status" value="1"/>
</dbReference>
<dbReference type="HAMAP" id="MF_01628">
    <property type="entry name" value="Thymid_phosp"/>
    <property type="match status" value="1"/>
</dbReference>
<dbReference type="Pfam" id="PF07831">
    <property type="entry name" value="PYNP_C"/>
    <property type="match status" value="1"/>
</dbReference>
<dbReference type="NCBIfam" id="TIGR02643">
    <property type="entry name" value="T_phosphoryl"/>
    <property type="match status" value="1"/>
</dbReference>
<dbReference type="SUPFAM" id="SSF47648">
    <property type="entry name" value="Nucleoside phosphorylase/phosphoribosyltransferase N-terminal domain"/>
    <property type="match status" value="1"/>
</dbReference>
<dbReference type="Gene3D" id="1.20.970.10">
    <property type="entry name" value="Transferase, Pyrimidine Nucleoside Phosphorylase, Chain C"/>
    <property type="match status" value="1"/>
</dbReference>
<dbReference type="InterPro" id="IPR000053">
    <property type="entry name" value="Thymidine/pyrmidine_PPase"/>
</dbReference>
<dbReference type="SUPFAM" id="SSF54680">
    <property type="entry name" value="Pyrimidine nucleoside phosphorylase C-terminal domain"/>
    <property type="match status" value="1"/>
</dbReference>
<dbReference type="InterPro" id="IPR036566">
    <property type="entry name" value="PYNP-like_C_sf"/>
</dbReference>
<comment type="pathway">
    <text evidence="7">Pyrimidine metabolism; dTMP biosynthesis via salvage pathway; dTMP from thymine: step 1/2.</text>
</comment>
<dbReference type="InterPro" id="IPR035902">
    <property type="entry name" value="Nuc_phospho_transferase"/>
</dbReference>
<comment type="subunit">
    <text evidence="2 7">Homodimer.</text>
</comment>
<dbReference type="InterPro" id="IPR000312">
    <property type="entry name" value="Glycosyl_Trfase_fam3"/>
</dbReference>
<dbReference type="InterPro" id="IPR017872">
    <property type="entry name" value="Pyrmidine_PPase_CS"/>
</dbReference>
<dbReference type="GO" id="GO:0006206">
    <property type="term" value="P:pyrimidine nucleobase metabolic process"/>
    <property type="evidence" value="ECO:0007669"/>
    <property type="project" value="InterPro"/>
</dbReference>
<dbReference type="InterPro" id="IPR017459">
    <property type="entry name" value="Glycosyl_Trfase_fam3_N_dom"/>
</dbReference>
<evidence type="ECO:0000256" key="6">
    <source>
        <dbReference type="ARBA" id="ARBA00048550"/>
    </source>
</evidence>
<dbReference type="GO" id="GO:0004645">
    <property type="term" value="F:1,4-alpha-oligoglucan phosphorylase activity"/>
    <property type="evidence" value="ECO:0007669"/>
    <property type="project" value="InterPro"/>
</dbReference>
<dbReference type="PIRSF" id="PIRSF000478">
    <property type="entry name" value="TP_PyNP"/>
    <property type="match status" value="1"/>
</dbReference>
<dbReference type="SMART" id="SM00941">
    <property type="entry name" value="PYNP_C"/>
    <property type="match status" value="1"/>
</dbReference>
<dbReference type="OrthoDB" id="9763887at2"/>
<dbReference type="NCBIfam" id="NF004490">
    <property type="entry name" value="PRK05820.1"/>
    <property type="match status" value="1"/>
</dbReference>
<reference evidence="9" key="1">
    <citation type="journal article" date="2013" name="Genome Announc.">
        <title>Draft Genome Sequence of Agarivorans albus Strain MKT 106T, an Agarolytic Marine Bacterium.</title>
        <authorList>
            <person name="Yasuike M."/>
            <person name="Nakamura Y."/>
            <person name="Kai W."/>
            <person name="Fujiwara A."/>
            <person name="Fukui Y."/>
            <person name="Satomi M."/>
            <person name="Sano M."/>
        </authorList>
    </citation>
    <scope>NUCLEOTIDE SEQUENCE [LARGE SCALE GENOMIC DNA]</scope>
</reference>
<dbReference type="RefSeq" id="WP_016401418.1">
    <property type="nucleotide sequence ID" value="NZ_BARX01000009.1"/>
</dbReference>
<dbReference type="PANTHER" id="PTHR10515">
    <property type="entry name" value="THYMIDINE PHOSPHORYLASE"/>
    <property type="match status" value="1"/>
</dbReference>
<evidence type="ECO:0000256" key="7">
    <source>
        <dbReference type="HAMAP-Rule" id="MF_01628"/>
    </source>
</evidence>
<dbReference type="AlphaFoldDB" id="R9PJX7"/>
<comment type="function">
    <text evidence="7">The enzymes which catalyze the reversible phosphorolysis of pyrimidine nucleosides are involved in the degradation of these compounds and in their utilization as carbon and energy sources, or in the rescue of pyrimidine bases for nucleotide synthesis.</text>
</comment>
<gene>
    <name evidence="7" type="primary">deoA</name>
    <name evidence="9" type="ORF">AALB_1730</name>
</gene>
<evidence type="ECO:0000256" key="4">
    <source>
        <dbReference type="ARBA" id="ARBA00022676"/>
    </source>
</evidence>
<dbReference type="NCBIfam" id="TIGR02644">
    <property type="entry name" value="Y_phosphoryl"/>
    <property type="match status" value="1"/>
</dbReference>
<sequence length="443" mass="46339">MLLPQEIIRRKRDGQALSLEEIQFMVDGITNGQLSDSQIGAFAMAVYFNSMNGTEATALTCAMRDSGQVLNWDHLNLPGPVVDKHSTGGVGDLTSLLLGPMVAACGGHVPMISGRGLGHTGGTLDKLEAIPNYSISPTSQQFESIVKDVGIAIIGQTGELAPADKRLYGIRDVTATVESIPLITASILSKKLASGLEALVMDVKAGSGAFMPNFAQSKALAESIVEVANAAGVKCCALLTDMNQPLAPSAGNAVEIAETLRYLKGDTSAHRLHQVTKALASEMLLSSGLASSQQEAEDKLAASISSGAALERFAKMVSALGGPNDFVERSELYLPQAKVVKPVTAKQSGMVKQLDCRELGMAVVGLGGGRSVPGAAIDHSVGISELVELGDVVDKGQNLLMLHANDEDAWQAAAKQIQQAIKLDEPSSAQADVNPVYQRIGPC</sequence>
<evidence type="ECO:0000256" key="2">
    <source>
        <dbReference type="ARBA" id="ARBA00011738"/>
    </source>
</evidence>
<evidence type="ECO:0000313" key="9">
    <source>
        <dbReference type="EMBL" id="GAD01650.1"/>
    </source>
</evidence>
<dbReference type="Pfam" id="PF02885">
    <property type="entry name" value="Glycos_trans_3N"/>
    <property type="match status" value="1"/>
</dbReference>
<comment type="similarity">
    <text evidence="1 7">Belongs to the thymidine/pyrimidine-nucleoside phosphorylase family.</text>
</comment>
<dbReference type="Gene3D" id="3.90.1170.30">
    <property type="entry name" value="Pyrimidine nucleoside phosphorylase-like, C-terminal domain"/>
    <property type="match status" value="1"/>
</dbReference>
<organism evidence="9 10">
    <name type="scientific">Agarivorans albus MKT 106</name>
    <dbReference type="NCBI Taxonomy" id="1331007"/>
    <lineage>
        <taxon>Bacteria</taxon>
        <taxon>Pseudomonadati</taxon>
        <taxon>Pseudomonadota</taxon>
        <taxon>Gammaproteobacteria</taxon>
        <taxon>Alteromonadales</taxon>
        <taxon>Alteromonadaceae</taxon>
        <taxon>Agarivorans</taxon>
    </lineage>
</organism>
<accession>R9PJX7</accession>
<evidence type="ECO:0000256" key="3">
    <source>
        <dbReference type="ARBA" id="ARBA00011892"/>
    </source>
</evidence>
<proteinExistence type="inferred from homology"/>
<name>R9PJX7_AGAAL</name>
<dbReference type="EMBL" id="BARX01000009">
    <property type="protein sequence ID" value="GAD01650.1"/>
    <property type="molecule type" value="Genomic_DNA"/>
</dbReference>
<dbReference type="Gene3D" id="3.40.1030.10">
    <property type="entry name" value="Nucleoside phosphorylase/phosphoribosyltransferase catalytic domain"/>
    <property type="match status" value="1"/>
</dbReference>
<comment type="catalytic activity">
    <reaction evidence="6 7">
        <text>thymidine + phosphate = 2-deoxy-alpha-D-ribose 1-phosphate + thymine</text>
        <dbReference type="Rhea" id="RHEA:16037"/>
        <dbReference type="ChEBI" id="CHEBI:17748"/>
        <dbReference type="ChEBI" id="CHEBI:17821"/>
        <dbReference type="ChEBI" id="CHEBI:43474"/>
        <dbReference type="ChEBI" id="CHEBI:57259"/>
        <dbReference type="EC" id="2.4.2.4"/>
    </reaction>
</comment>
<dbReference type="GO" id="GO:0046104">
    <property type="term" value="P:thymidine metabolic process"/>
    <property type="evidence" value="ECO:0007669"/>
    <property type="project" value="UniProtKB-UniRule"/>
</dbReference>
<evidence type="ECO:0000259" key="8">
    <source>
        <dbReference type="SMART" id="SM00941"/>
    </source>
</evidence>
<feature type="domain" description="Pyrimidine nucleoside phosphorylase C-terminal" evidence="8">
    <location>
        <begin position="350"/>
        <end position="424"/>
    </location>
</feature>
<dbReference type="InterPro" id="IPR013465">
    <property type="entry name" value="Thymidine_Pase"/>
</dbReference>
<dbReference type="GO" id="GO:0009032">
    <property type="term" value="F:thymidine phosphorylase activity"/>
    <property type="evidence" value="ECO:0007669"/>
    <property type="project" value="UniProtKB-UniRule"/>
</dbReference>
<dbReference type="PROSITE" id="PS00647">
    <property type="entry name" value="THYMID_PHOSPHORYLASE"/>
    <property type="match status" value="1"/>
</dbReference>
<evidence type="ECO:0000256" key="1">
    <source>
        <dbReference type="ARBA" id="ARBA00006915"/>
    </source>
</evidence>
<keyword evidence="10" id="KW-1185">Reference proteome</keyword>
<evidence type="ECO:0000313" key="10">
    <source>
        <dbReference type="Proteomes" id="UP000014461"/>
    </source>
</evidence>
<dbReference type="PANTHER" id="PTHR10515:SF0">
    <property type="entry name" value="THYMIDINE PHOSPHORYLASE"/>
    <property type="match status" value="1"/>
</dbReference>
<keyword evidence="4 7" id="KW-0328">Glycosyltransferase</keyword>
<dbReference type="GO" id="GO:0005829">
    <property type="term" value="C:cytosol"/>
    <property type="evidence" value="ECO:0007669"/>
    <property type="project" value="TreeGrafter"/>
</dbReference>
<dbReference type="Proteomes" id="UP000014461">
    <property type="component" value="Unassembled WGS sequence"/>
</dbReference>
<dbReference type="EC" id="2.4.2.4" evidence="3 7"/>
<keyword evidence="5 7" id="KW-0808">Transferase</keyword>
<dbReference type="UniPathway" id="UPA00578">
    <property type="reaction ID" value="UER00638"/>
</dbReference>
<dbReference type="Pfam" id="PF00591">
    <property type="entry name" value="Glycos_transf_3"/>
    <property type="match status" value="1"/>
</dbReference>
<dbReference type="InterPro" id="IPR013102">
    <property type="entry name" value="PYNP_C"/>
</dbReference>
<protein>
    <recommendedName>
        <fullName evidence="3 7">Thymidine phosphorylase</fullName>
        <ecNumber evidence="3 7">2.4.2.4</ecNumber>
    </recommendedName>
    <alternativeName>
        <fullName evidence="7">TdRPase</fullName>
    </alternativeName>
</protein>
<dbReference type="FunFam" id="3.40.1030.10:FF:000001">
    <property type="entry name" value="Thymidine phosphorylase"/>
    <property type="match status" value="1"/>
</dbReference>